<evidence type="ECO:0000313" key="1">
    <source>
        <dbReference type="EMBL" id="GKX68253.1"/>
    </source>
</evidence>
<organism evidence="1 2">
    <name type="scientific">Inconstantimicrobium mannanitabidum</name>
    <dbReference type="NCBI Taxonomy" id="1604901"/>
    <lineage>
        <taxon>Bacteria</taxon>
        <taxon>Bacillati</taxon>
        <taxon>Bacillota</taxon>
        <taxon>Clostridia</taxon>
        <taxon>Eubacteriales</taxon>
        <taxon>Clostridiaceae</taxon>
        <taxon>Inconstantimicrobium</taxon>
    </lineage>
</organism>
<accession>A0ACB5RGP3</accession>
<dbReference type="Proteomes" id="UP001058074">
    <property type="component" value="Unassembled WGS sequence"/>
</dbReference>
<sequence length="197" mass="22595">MDKRELIIKSMEQLLIEDKGASCSVSDIAKKAGIGKGSIYYYYKSKEEIFDALVDYIYSKRINQCKEVIANDKFNALEKLELLFKSYYNYDVDSSIDVYLHQQQNAAIHQKSLAKILNLLSPIIADIFTKGINEKLFICEKPEETAEIFVSTFCFLFDHGIFGWTAEQIEKKAKALAYLFEKGLNAPEGSFKFLYSQ</sequence>
<reference evidence="1" key="1">
    <citation type="journal article" date="2025" name="Int. J. Syst. Evol. Microbiol.">
        <title>Inconstantimicrobium mannanitabidum sp. nov., a novel member of the family Clostridiaceae isolated from anoxic soil under the treatment of reductive soil disinfestation.</title>
        <authorList>
            <person name="Ueki A."/>
            <person name="Tonouchi A."/>
            <person name="Honma S."/>
            <person name="Kaku N."/>
            <person name="Ueki K."/>
        </authorList>
    </citation>
    <scope>NUCLEOTIDE SEQUENCE</scope>
    <source>
        <strain evidence="1">TW13</strain>
    </source>
</reference>
<name>A0ACB5RGP3_9CLOT</name>
<protein>
    <submittedName>
        <fullName evidence="1">Uncharacterized protein</fullName>
    </submittedName>
</protein>
<keyword evidence="2" id="KW-1185">Reference proteome</keyword>
<proteinExistence type="predicted"/>
<dbReference type="EMBL" id="BROD01000001">
    <property type="protein sequence ID" value="GKX68253.1"/>
    <property type="molecule type" value="Genomic_DNA"/>
</dbReference>
<evidence type="ECO:0000313" key="2">
    <source>
        <dbReference type="Proteomes" id="UP001058074"/>
    </source>
</evidence>
<gene>
    <name evidence="1" type="ORF">rsdtw13_35110</name>
</gene>
<comment type="caution">
    <text evidence="1">The sequence shown here is derived from an EMBL/GenBank/DDBJ whole genome shotgun (WGS) entry which is preliminary data.</text>
</comment>